<keyword evidence="3" id="KW-1185">Reference proteome</keyword>
<protein>
    <submittedName>
        <fullName evidence="2">Uncharacterized protein</fullName>
    </submittedName>
</protein>
<name>A0ABC8V700_9AQUA</name>
<gene>
    <name evidence="2" type="ORF">ILEXP_LOCUS59275</name>
</gene>
<feature type="compositionally biased region" description="Basic and acidic residues" evidence="1">
    <location>
        <begin position="1"/>
        <end position="23"/>
    </location>
</feature>
<feature type="compositionally biased region" description="Basic and acidic residues" evidence="1">
    <location>
        <begin position="64"/>
        <end position="85"/>
    </location>
</feature>
<accession>A0ABC8V700</accession>
<organism evidence="2 3">
    <name type="scientific">Ilex paraguariensis</name>
    <name type="common">yerba mate</name>
    <dbReference type="NCBI Taxonomy" id="185542"/>
    <lineage>
        <taxon>Eukaryota</taxon>
        <taxon>Viridiplantae</taxon>
        <taxon>Streptophyta</taxon>
        <taxon>Embryophyta</taxon>
        <taxon>Tracheophyta</taxon>
        <taxon>Spermatophyta</taxon>
        <taxon>Magnoliopsida</taxon>
        <taxon>eudicotyledons</taxon>
        <taxon>Gunneridae</taxon>
        <taxon>Pentapetalae</taxon>
        <taxon>asterids</taxon>
        <taxon>campanulids</taxon>
        <taxon>Aquifoliales</taxon>
        <taxon>Aquifoliaceae</taxon>
        <taxon>Ilex</taxon>
    </lineage>
</organism>
<dbReference type="Proteomes" id="UP001642360">
    <property type="component" value="Unassembled WGS sequence"/>
</dbReference>
<feature type="non-terminal residue" evidence="2">
    <location>
        <position position="85"/>
    </location>
</feature>
<dbReference type="AlphaFoldDB" id="A0ABC8V700"/>
<comment type="caution">
    <text evidence="2">The sequence shown here is derived from an EMBL/GenBank/DDBJ whole genome shotgun (WGS) entry which is preliminary data.</text>
</comment>
<feature type="region of interest" description="Disordered" evidence="1">
    <location>
        <begin position="1"/>
        <end position="85"/>
    </location>
</feature>
<reference evidence="2 3" key="1">
    <citation type="submission" date="2024-02" db="EMBL/GenBank/DDBJ databases">
        <authorList>
            <person name="Vignale AGUSTIN F."/>
            <person name="Sosa J E."/>
            <person name="Modenutti C."/>
        </authorList>
    </citation>
    <scope>NUCLEOTIDE SEQUENCE [LARGE SCALE GENOMIC DNA]</scope>
</reference>
<evidence type="ECO:0000256" key="1">
    <source>
        <dbReference type="SAM" id="MobiDB-lite"/>
    </source>
</evidence>
<evidence type="ECO:0000313" key="3">
    <source>
        <dbReference type="Proteomes" id="UP001642360"/>
    </source>
</evidence>
<sequence length="85" mass="9519">MTWKEGIGKGDKDDGKEGDDVKGKKSVVTETQKEMYGGKNDREWQIVKGKSVVPRKGSVLKSSPKREARRGEVSLSRLEDPRQSE</sequence>
<dbReference type="EMBL" id="CAUOFW020010519">
    <property type="protein sequence ID" value="CAK9188584.1"/>
    <property type="molecule type" value="Genomic_DNA"/>
</dbReference>
<proteinExistence type="predicted"/>
<evidence type="ECO:0000313" key="2">
    <source>
        <dbReference type="EMBL" id="CAK9188584.1"/>
    </source>
</evidence>